<dbReference type="PANTHER" id="PTHR33751">
    <property type="entry name" value="CBB3-TYPE CYTOCHROME C OXIDASE SUBUNIT FIXP"/>
    <property type="match status" value="1"/>
</dbReference>
<dbReference type="InterPro" id="IPR008168">
    <property type="entry name" value="Cyt_C_IC"/>
</dbReference>
<keyword evidence="2 6" id="KW-0349">Heme</keyword>
<feature type="domain" description="Cytochrome c" evidence="7">
    <location>
        <begin position="10"/>
        <end position="89"/>
    </location>
</feature>
<dbReference type="SUPFAM" id="SSF46626">
    <property type="entry name" value="Cytochrome c"/>
    <property type="match status" value="1"/>
</dbReference>
<evidence type="ECO:0000313" key="8">
    <source>
        <dbReference type="EMBL" id="MFC3122451.1"/>
    </source>
</evidence>
<dbReference type="Pfam" id="PF13442">
    <property type="entry name" value="Cytochrome_CBB3"/>
    <property type="match status" value="1"/>
</dbReference>
<organism evidence="8 9">
    <name type="scientific">Agaribacter flavus</name>
    <dbReference type="NCBI Taxonomy" id="1902781"/>
    <lineage>
        <taxon>Bacteria</taxon>
        <taxon>Pseudomonadati</taxon>
        <taxon>Pseudomonadota</taxon>
        <taxon>Gammaproteobacteria</taxon>
        <taxon>Alteromonadales</taxon>
        <taxon>Alteromonadaceae</taxon>
        <taxon>Agaribacter</taxon>
    </lineage>
</organism>
<dbReference type="PANTHER" id="PTHR33751:SF1">
    <property type="entry name" value="CBB3-TYPE CYTOCHROME C OXIDASE SUBUNIT FIXP"/>
    <property type="match status" value="1"/>
</dbReference>
<evidence type="ECO:0000256" key="5">
    <source>
        <dbReference type="ARBA" id="ARBA00023004"/>
    </source>
</evidence>
<keyword evidence="4" id="KW-0249">Electron transport</keyword>
<proteinExistence type="predicted"/>
<keyword evidence="3 6" id="KW-0479">Metal-binding</keyword>
<gene>
    <name evidence="8" type="ORF">ACFOHL_12550</name>
</gene>
<evidence type="ECO:0000256" key="4">
    <source>
        <dbReference type="ARBA" id="ARBA00022982"/>
    </source>
</evidence>
<dbReference type="InterPro" id="IPR050597">
    <property type="entry name" value="Cytochrome_c_Oxidase_Subunit"/>
</dbReference>
<dbReference type="RefSeq" id="WP_376920584.1">
    <property type="nucleotide sequence ID" value="NZ_JBHRSW010000023.1"/>
</dbReference>
<dbReference type="Proteomes" id="UP001595478">
    <property type="component" value="Unassembled WGS sequence"/>
</dbReference>
<evidence type="ECO:0000256" key="1">
    <source>
        <dbReference type="ARBA" id="ARBA00022448"/>
    </source>
</evidence>
<evidence type="ECO:0000256" key="6">
    <source>
        <dbReference type="PROSITE-ProRule" id="PRU00433"/>
    </source>
</evidence>
<evidence type="ECO:0000259" key="7">
    <source>
        <dbReference type="PROSITE" id="PS51007"/>
    </source>
</evidence>
<accession>A0ABV7FT62</accession>
<dbReference type="PROSITE" id="PS51007">
    <property type="entry name" value="CYTC"/>
    <property type="match status" value="1"/>
</dbReference>
<dbReference type="InterPro" id="IPR009056">
    <property type="entry name" value="Cyt_c-like_dom"/>
</dbReference>
<reference evidence="9" key="1">
    <citation type="journal article" date="2019" name="Int. J. Syst. Evol. Microbiol.">
        <title>The Global Catalogue of Microorganisms (GCM) 10K type strain sequencing project: providing services to taxonomists for standard genome sequencing and annotation.</title>
        <authorList>
            <consortium name="The Broad Institute Genomics Platform"/>
            <consortium name="The Broad Institute Genome Sequencing Center for Infectious Disease"/>
            <person name="Wu L."/>
            <person name="Ma J."/>
        </authorList>
    </citation>
    <scope>NUCLEOTIDE SEQUENCE [LARGE SCALE GENOMIC DNA]</scope>
    <source>
        <strain evidence="9">KCTC 52473</strain>
    </source>
</reference>
<name>A0ABV7FT62_9ALTE</name>
<comment type="caution">
    <text evidence="8">The sequence shown here is derived from an EMBL/GenBank/DDBJ whole genome shotgun (WGS) entry which is preliminary data.</text>
</comment>
<dbReference type="Gene3D" id="1.10.760.10">
    <property type="entry name" value="Cytochrome c-like domain"/>
    <property type="match status" value="1"/>
</dbReference>
<evidence type="ECO:0000313" key="9">
    <source>
        <dbReference type="Proteomes" id="UP001595478"/>
    </source>
</evidence>
<dbReference type="EMBL" id="JBHRSW010000023">
    <property type="protein sequence ID" value="MFC3122451.1"/>
    <property type="molecule type" value="Genomic_DNA"/>
</dbReference>
<evidence type="ECO:0000256" key="2">
    <source>
        <dbReference type="ARBA" id="ARBA00022617"/>
    </source>
</evidence>
<keyword evidence="1" id="KW-0813">Transport</keyword>
<keyword evidence="9" id="KW-1185">Reference proteome</keyword>
<sequence length="427" mass="47424">MSTFASTNTDILAAGKATYDKICAACHAKDLSGGAGFNLKDEEWVHGDSTTALINNISQGFPNAGMPAFKHMLSTEEIKNVAQYIQSQRQGFSKLSYKIYAVDEAPNTVEYQFDPSMAPTKTGVARDNLIDFSIPEAPYYIIEYSGILHNPITQPTYLFAAAVKRHRIELEINGKAVEPAVNRWQRRLWPIAQGKHNVTLRFFRVRHERAATPKLDMYIVNESVTQKLFAVSESGKRFMAQTKVPVLSNTKAKIVRKKIVDLPANSIAVGHPNKLNFAFNTKTCQIVGAWSGDLLNVGPNVERRGRDASIPLGTWLFKYPKVLGISSESQCRLIKYSAAPQPTIVFEQEGQSYSLTSVGSGQNKLHLQYALLGNKDELKHPLNFTLPQGLNFVLSDPKSGTVINEPSLAIGQHEWQIEIDTNTETKQ</sequence>
<evidence type="ECO:0000256" key="3">
    <source>
        <dbReference type="ARBA" id="ARBA00022723"/>
    </source>
</evidence>
<keyword evidence="5 6" id="KW-0408">Iron</keyword>
<protein>
    <submittedName>
        <fullName evidence="8">C-type cytochrome</fullName>
    </submittedName>
</protein>
<dbReference type="PRINTS" id="PR00605">
    <property type="entry name" value="CYTCHROMECIC"/>
</dbReference>
<dbReference type="InterPro" id="IPR036909">
    <property type="entry name" value="Cyt_c-like_dom_sf"/>
</dbReference>